<proteinExistence type="predicted"/>
<keyword evidence="2" id="KW-1185">Reference proteome</keyword>
<dbReference type="Proteomes" id="UP000694555">
    <property type="component" value="Unplaced"/>
</dbReference>
<organism evidence="1 2">
    <name type="scientific">Buteo japonicus</name>
    <dbReference type="NCBI Taxonomy" id="224669"/>
    <lineage>
        <taxon>Eukaryota</taxon>
        <taxon>Metazoa</taxon>
        <taxon>Chordata</taxon>
        <taxon>Craniata</taxon>
        <taxon>Vertebrata</taxon>
        <taxon>Euteleostomi</taxon>
        <taxon>Archelosauria</taxon>
        <taxon>Archosauria</taxon>
        <taxon>Dinosauria</taxon>
        <taxon>Saurischia</taxon>
        <taxon>Theropoda</taxon>
        <taxon>Coelurosauria</taxon>
        <taxon>Aves</taxon>
        <taxon>Neognathae</taxon>
        <taxon>Neoaves</taxon>
        <taxon>Telluraves</taxon>
        <taxon>Accipitrimorphae</taxon>
        <taxon>Accipitriformes</taxon>
        <taxon>Accipitridae</taxon>
        <taxon>Accipitrinae</taxon>
        <taxon>Buteo</taxon>
    </lineage>
</organism>
<reference evidence="1" key="1">
    <citation type="submission" date="2025-08" db="UniProtKB">
        <authorList>
            <consortium name="Ensembl"/>
        </authorList>
    </citation>
    <scope>IDENTIFICATION</scope>
</reference>
<dbReference type="AlphaFoldDB" id="A0A8B9ZB27"/>
<evidence type="ECO:0000313" key="1">
    <source>
        <dbReference type="Ensembl" id="ENSBJAP00000005008.1"/>
    </source>
</evidence>
<reference evidence="1" key="2">
    <citation type="submission" date="2025-09" db="UniProtKB">
        <authorList>
            <consortium name="Ensembl"/>
        </authorList>
    </citation>
    <scope>IDENTIFICATION</scope>
</reference>
<name>A0A8B9ZB27_9AVES</name>
<protein>
    <submittedName>
        <fullName evidence="1">Uncharacterized protein</fullName>
    </submittedName>
</protein>
<accession>A0A8B9ZB27</accession>
<dbReference type="Ensembl" id="ENSBJAT00000005151.1">
    <property type="protein sequence ID" value="ENSBJAP00000005008.1"/>
    <property type="gene ID" value="ENSBJAG00000003595.1"/>
</dbReference>
<evidence type="ECO:0000313" key="2">
    <source>
        <dbReference type="Proteomes" id="UP000694555"/>
    </source>
</evidence>
<sequence>MEIVLREDDWFIGGKEEPPALCIQPSLASWALSSSPCIGKGRGRKMPPWGQLGDILWHCDALDVSAERLTSPNAEVGHGRNSSVVRQGLKYAKIGFPLLMFSLEQTDINLCVPTKDYPRDPETSVGPGAGGWLLWHRQKHF</sequence>